<accession>A0A9W8U2B1</accession>
<dbReference type="EMBL" id="JANVFU010000001">
    <property type="protein sequence ID" value="KAJ3749932.1"/>
    <property type="molecule type" value="Genomic_DNA"/>
</dbReference>
<comment type="caution">
    <text evidence="3">The sequence shown here is derived from an EMBL/GenBank/DDBJ whole genome shotgun (WGS) entry which is preliminary data.</text>
</comment>
<gene>
    <name evidence="3" type="ORF">DFH05DRAFT_1538453</name>
</gene>
<feature type="region of interest" description="Disordered" evidence="1">
    <location>
        <begin position="225"/>
        <end position="260"/>
    </location>
</feature>
<feature type="chain" id="PRO_5040999732" evidence="2">
    <location>
        <begin position="27"/>
        <end position="260"/>
    </location>
</feature>
<evidence type="ECO:0000313" key="4">
    <source>
        <dbReference type="Proteomes" id="UP001142393"/>
    </source>
</evidence>
<name>A0A9W8U2B1_9AGAR</name>
<evidence type="ECO:0000313" key="3">
    <source>
        <dbReference type="EMBL" id="KAJ3749932.1"/>
    </source>
</evidence>
<evidence type="ECO:0000256" key="2">
    <source>
        <dbReference type="SAM" id="SignalP"/>
    </source>
</evidence>
<dbReference type="Proteomes" id="UP001142393">
    <property type="component" value="Unassembled WGS sequence"/>
</dbReference>
<sequence length="260" mass="29796">MHLISSPAHLFTVVLLSIVLGVMTMAVPLTVRNTNSKRDVGLVGYTVGLVRRYGPEVQSSTIPAIVRTQTFQSPEYWHLYITQRRSFHAVQKDQGWQFIQVTHKKKVHPKLILGSIEMTEDIGAKKVAQERMDDLYLKIRTNKITARTQFEAFNALMNYLMNEIPYGLEYKPNPEDPDAWTKIYLAMTNYDQYLRKFPDLTEKDRYIKLSDGTAEAQRAAEAFKRKFGLTTAQPETAQPEKKPKKGDPRMSISNLLGKTQ</sequence>
<feature type="compositionally biased region" description="Polar residues" evidence="1">
    <location>
        <begin position="251"/>
        <end position="260"/>
    </location>
</feature>
<keyword evidence="2" id="KW-0732">Signal</keyword>
<proteinExistence type="predicted"/>
<protein>
    <submittedName>
        <fullName evidence="3">Uncharacterized protein</fullName>
    </submittedName>
</protein>
<feature type="signal peptide" evidence="2">
    <location>
        <begin position="1"/>
        <end position="26"/>
    </location>
</feature>
<evidence type="ECO:0000256" key="1">
    <source>
        <dbReference type="SAM" id="MobiDB-lite"/>
    </source>
</evidence>
<reference evidence="3 4" key="1">
    <citation type="journal article" date="2023" name="Proc. Natl. Acad. Sci. U.S.A.">
        <title>A global phylogenomic analysis of the shiitake genus Lentinula.</title>
        <authorList>
            <person name="Sierra-Patev S."/>
            <person name="Min B."/>
            <person name="Naranjo-Ortiz M."/>
            <person name="Looney B."/>
            <person name="Konkel Z."/>
            <person name="Slot J.C."/>
            <person name="Sakamoto Y."/>
            <person name="Steenwyk J.L."/>
            <person name="Rokas A."/>
            <person name="Carro J."/>
            <person name="Camarero S."/>
            <person name="Ferreira P."/>
            <person name="Molpeceres G."/>
            <person name="Ruiz-Duenas F.J."/>
            <person name="Serrano A."/>
            <person name="Henrissat B."/>
            <person name="Drula E."/>
            <person name="Hughes K.W."/>
            <person name="Mata J.L."/>
            <person name="Ishikawa N.K."/>
            <person name="Vargas-Isla R."/>
            <person name="Ushijima S."/>
            <person name="Smith C.A."/>
            <person name="Donoghue J."/>
            <person name="Ahrendt S."/>
            <person name="Andreopoulos W."/>
            <person name="He G."/>
            <person name="LaButti K."/>
            <person name="Lipzen A."/>
            <person name="Ng V."/>
            <person name="Riley R."/>
            <person name="Sandor L."/>
            <person name="Barry K."/>
            <person name="Martinez A.T."/>
            <person name="Xiao Y."/>
            <person name="Gibbons J.G."/>
            <person name="Terashima K."/>
            <person name="Grigoriev I.V."/>
            <person name="Hibbett D."/>
        </authorList>
    </citation>
    <scope>NUCLEOTIDE SEQUENCE [LARGE SCALE GENOMIC DNA]</scope>
    <source>
        <strain evidence="3 4">TFB7810</strain>
    </source>
</reference>
<organism evidence="3 4">
    <name type="scientific">Lentinula detonsa</name>
    <dbReference type="NCBI Taxonomy" id="2804962"/>
    <lineage>
        <taxon>Eukaryota</taxon>
        <taxon>Fungi</taxon>
        <taxon>Dikarya</taxon>
        <taxon>Basidiomycota</taxon>
        <taxon>Agaricomycotina</taxon>
        <taxon>Agaricomycetes</taxon>
        <taxon>Agaricomycetidae</taxon>
        <taxon>Agaricales</taxon>
        <taxon>Marasmiineae</taxon>
        <taxon>Omphalotaceae</taxon>
        <taxon>Lentinula</taxon>
    </lineage>
</organism>
<keyword evidence="4" id="KW-1185">Reference proteome</keyword>
<feature type="compositionally biased region" description="Basic and acidic residues" evidence="1">
    <location>
        <begin position="238"/>
        <end position="248"/>
    </location>
</feature>
<dbReference type="AlphaFoldDB" id="A0A9W8U2B1"/>